<name>A0A1X4NLU9_9RHOB</name>
<evidence type="ECO:0008006" key="4">
    <source>
        <dbReference type="Google" id="ProtNLM"/>
    </source>
</evidence>
<dbReference type="CDD" id="cd00198">
    <property type="entry name" value="vWFA"/>
    <property type="match status" value="1"/>
</dbReference>
<feature type="chain" id="PRO_5012733390" description="VWFA domain-containing protein" evidence="1">
    <location>
        <begin position="22"/>
        <end position="268"/>
    </location>
</feature>
<protein>
    <recommendedName>
        <fullName evidence="4">VWFA domain-containing protein</fullName>
    </recommendedName>
</protein>
<dbReference type="Gene3D" id="3.40.50.410">
    <property type="entry name" value="von Willebrand factor, type A domain"/>
    <property type="match status" value="1"/>
</dbReference>
<dbReference type="EMBL" id="JFKC01000006">
    <property type="protein sequence ID" value="OSQ51233.1"/>
    <property type="molecule type" value="Genomic_DNA"/>
</dbReference>
<reference evidence="2 3" key="1">
    <citation type="submission" date="2014-03" db="EMBL/GenBank/DDBJ databases">
        <title>The draft genome sequence of Marivita geojedonensis KCTC 23882.</title>
        <authorList>
            <person name="Lai Q."/>
            <person name="Shao Z."/>
        </authorList>
    </citation>
    <scope>NUCLEOTIDE SEQUENCE [LARGE SCALE GENOMIC DNA]</scope>
    <source>
        <strain evidence="2 3">DPG-138</strain>
    </source>
</reference>
<dbReference type="Pfam" id="PF06707">
    <property type="entry name" value="DUF1194"/>
    <property type="match status" value="1"/>
</dbReference>
<evidence type="ECO:0000313" key="3">
    <source>
        <dbReference type="Proteomes" id="UP000193926"/>
    </source>
</evidence>
<sequence length="268" mass="29920">MKPLFALLALLCLLLPRPAQTQAVEVEVDLELVLMVDVSRSMTERELEIQRRGYAEALRSDAVFAALQSGLLQTVAMSYVEWAGTQEVVIDWRVLHSRADLDAFAEILTSRFDPALRRTSISEALIFGARMIETNAFRGLRRVIDISGDGPNNQGRAVTVARDAVLAKGITINGLPLLTQEGMGSAWHLDGLDIYYETCVIGGPGAFVIPVFDWDDFAEAVQRKLVLEMVSRPVPPRIIPAQATPRDPTDCLIGEKIWQERRRYWDMP</sequence>
<keyword evidence="1" id="KW-0732">Signal</keyword>
<comment type="caution">
    <text evidence="2">The sequence shown here is derived from an EMBL/GenBank/DDBJ whole genome shotgun (WGS) entry which is preliminary data.</text>
</comment>
<gene>
    <name evidence="2" type="ORF">MGEO_09205</name>
</gene>
<accession>A0A1X4NLU9</accession>
<proteinExistence type="predicted"/>
<organism evidence="2 3">
    <name type="scientific">Marivita geojedonensis</name>
    <dbReference type="NCBI Taxonomy" id="1123756"/>
    <lineage>
        <taxon>Bacteria</taxon>
        <taxon>Pseudomonadati</taxon>
        <taxon>Pseudomonadota</taxon>
        <taxon>Alphaproteobacteria</taxon>
        <taxon>Rhodobacterales</taxon>
        <taxon>Roseobacteraceae</taxon>
        <taxon>Marivita</taxon>
    </lineage>
</organism>
<dbReference type="RefSeq" id="WP_085636432.1">
    <property type="nucleotide sequence ID" value="NZ_JFKC01000006.1"/>
</dbReference>
<dbReference type="InterPro" id="IPR036465">
    <property type="entry name" value="vWFA_dom_sf"/>
</dbReference>
<dbReference type="SUPFAM" id="SSF53300">
    <property type="entry name" value="vWA-like"/>
    <property type="match status" value="1"/>
</dbReference>
<dbReference type="Proteomes" id="UP000193926">
    <property type="component" value="Unassembled WGS sequence"/>
</dbReference>
<evidence type="ECO:0000256" key="1">
    <source>
        <dbReference type="SAM" id="SignalP"/>
    </source>
</evidence>
<dbReference type="InterPro" id="IPR010607">
    <property type="entry name" value="DUF1194"/>
</dbReference>
<keyword evidence="3" id="KW-1185">Reference proteome</keyword>
<evidence type="ECO:0000313" key="2">
    <source>
        <dbReference type="EMBL" id="OSQ51233.1"/>
    </source>
</evidence>
<dbReference type="AlphaFoldDB" id="A0A1X4NLU9"/>
<dbReference type="OrthoDB" id="9792179at2"/>
<feature type="signal peptide" evidence="1">
    <location>
        <begin position="1"/>
        <end position="21"/>
    </location>
</feature>